<feature type="transmembrane region" description="Helical" evidence="8">
    <location>
        <begin position="9"/>
        <end position="30"/>
    </location>
</feature>
<comment type="subcellular location">
    <subcellularLocation>
        <location evidence="1">Membrane</location>
        <topology evidence="1">Single-pass membrane protein</topology>
    </subcellularLocation>
</comment>
<organism evidence="9 10">
    <name type="scientific">Potamilus streckersoni</name>
    <dbReference type="NCBI Taxonomy" id="2493646"/>
    <lineage>
        <taxon>Eukaryota</taxon>
        <taxon>Metazoa</taxon>
        <taxon>Spiralia</taxon>
        <taxon>Lophotrochozoa</taxon>
        <taxon>Mollusca</taxon>
        <taxon>Bivalvia</taxon>
        <taxon>Autobranchia</taxon>
        <taxon>Heteroconchia</taxon>
        <taxon>Palaeoheterodonta</taxon>
        <taxon>Unionida</taxon>
        <taxon>Unionoidea</taxon>
        <taxon>Unionidae</taxon>
        <taxon>Ambleminae</taxon>
        <taxon>Lampsilini</taxon>
        <taxon>Potamilus</taxon>
    </lineage>
</organism>
<evidence type="ECO:0000256" key="8">
    <source>
        <dbReference type="RuleBase" id="RU366017"/>
    </source>
</evidence>
<feature type="non-terminal residue" evidence="9">
    <location>
        <position position="529"/>
    </location>
</feature>
<accession>A0AAE0T8E0</accession>
<evidence type="ECO:0000256" key="4">
    <source>
        <dbReference type="ARBA" id="ARBA00022679"/>
    </source>
</evidence>
<dbReference type="Proteomes" id="UP001195483">
    <property type="component" value="Unassembled WGS sequence"/>
</dbReference>
<reference evidence="9" key="2">
    <citation type="journal article" date="2021" name="Genome Biol. Evol.">
        <title>Developing a high-quality reference genome for a parasitic bivalve with doubly uniparental inheritance (Bivalvia: Unionida).</title>
        <authorList>
            <person name="Smith C.H."/>
        </authorList>
    </citation>
    <scope>NUCLEOTIDE SEQUENCE</scope>
    <source>
        <strain evidence="9">CHS0354</strain>
        <tissue evidence="9">Mantle</tissue>
    </source>
</reference>
<evidence type="ECO:0000256" key="6">
    <source>
        <dbReference type="ARBA" id="ARBA00022989"/>
    </source>
</evidence>
<dbReference type="InterPro" id="IPR008166">
    <property type="entry name" value="Glyco_transf_92"/>
</dbReference>
<keyword evidence="10" id="KW-1185">Reference proteome</keyword>
<reference evidence="9" key="1">
    <citation type="journal article" date="2021" name="Genome Biol. Evol.">
        <title>A High-Quality Reference Genome for a Parasitic Bivalve with Doubly Uniparental Inheritance (Bivalvia: Unionida).</title>
        <authorList>
            <person name="Smith C.H."/>
        </authorList>
    </citation>
    <scope>NUCLEOTIDE SEQUENCE</scope>
    <source>
        <strain evidence="9">CHS0354</strain>
    </source>
</reference>
<dbReference type="Pfam" id="PF01697">
    <property type="entry name" value="Glyco_transf_92"/>
    <property type="match status" value="1"/>
</dbReference>
<evidence type="ECO:0000313" key="9">
    <source>
        <dbReference type="EMBL" id="KAK3605576.1"/>
    </source>
</evidence>
<evidence type="ECO:0000256" key="1">
    <source>
        <dbReference type="ARBA" id="ARBA00004167"/>
    </source>
</evidence>
<keyword evidence="7 8" id="KW-0472">Membrane</keyword>
<evidence type="ECO:0000313" key="10">
    <source>
        <dbReference type="Proteomes" id="UP001195483"/>
    </source>
</evidence>
<dbReference type="EMBL" id="JAEAOA010000420">
    <property type="protein sequence ID" value="KAK3605576.1"/>
    <property type="molecule type" value="Genomic_DNA"/>
</dbReference>
<reference evidence="9" key="3">
    <citation type="submission" date="2023-05" db="EMBL/GenBank/DDBJ databases">
        <authorList>
            <person name="Smith C.H."/>
        </authorList>
    </citation>
    <scope>NUCLEOTIDE SEQUENCE</scope>
    <source>
        <strain evidence="9">CHS0354</strain>
        <tissue evidence="9">Mantle</tissue>
    </source>
</reference>
<evidence type="ECO:0000256" key="3">
    <source>
        <dbReference type="ARBA" id="ARBA00022676"/>
    </source>
</evidence>
<evidence type="ECO:0000256" key="7">
    <source>
        <dbReference type="ARBA" id="ARBA00023136"/>
    </source>
</evidence>
<keyword evidence="3 8" id="KW-0328">Glycosyltransferase</keyword>
<proteinExistence type="inferred from homology"/>
<comment type="caution">
    <text evidence="9">The sequence shown here is derived from an EMBL/GenBank/DDBJ whole genome shotgun (WGS) entry which is preliminary data.</text>
</comment>
<keyword evidence="4 8" id="KW-0808">Transferase</keyword>
<dbReference type="PANTHER" id="PTHR21461">
    <property type="entry name" value="GLYCOSYLTRANSFERASE FAMILY 92 PROTEIN"/>
    <property type="match status" value="1"/>
</dbReference>
<keyword evidence="6 8" id="KW-1133">Transmembrane helix</keyword>
<dbReference type="AlphaFoldDB" id="A0AAE0T8E0"/>
<dbReference type="GO" id="GO:0016020">
    <property type="term" value="C:membrane"/>
    <property type="evidence" value="ECO:0007669"/>
    <property type="project" value="UniProtKB-SubCell"/>
</dbReference>
<dbReference type="EC" id="2.4.1.-" evidence="8"/>
<evidence type="ECO:0000256" key="5">
    <source>
        <dbReference type="ARBA" id="ARBA00022692"/>
    </source>
</evidence>
<sequence length="529" mass="60925">MLLKCGIKYLMVTCFILYGTLTYHLVSWIYKQDHNILEKNKITIQSINAASNVRITVKGRTQIGVIMDKRNYLHNLHGLGSNNSYDKEEKDMTNWEVFKTIGKISVFSAYYDDRPNLEVTLVRVIGLMEIQSSDNLVCGFMENNTMFRILAEKYEMCENHEKKYGGFIFNCNIPGHLTVIPQTVYLTSLAHLSAGTGLHIDNMTALQVLHERKAVSNSLVSPIFNKFVMQNDSDASNQIPPVARETSDVITDKNKEKKVNNKNVPDMKIGICIPPMYGNLKLSLLIQFFELSKILGVSNFIIYKMKVSEDVEKLLKFYRIKGEVTLIDWLLPLHVSPHRIWYNGQLLTIQDCLYRNMYKFDYLAFLDIDELIIPRQDEDWPSLLKLLRFSGSENEDTYIAGFSFKSAFFDPNQHLDPSQQLTYLQLLNRNDVISGVRSKVIVQPTQVTEMGIHHVSKTVYYDQSQSVMDVSPTVALIHHYRSCVTQFDSRMICNVPVEDKTILKYADKLTQKYKDVIKDTIHMFTKLPS</sequence>
<name>A0AAE0T8E0_9BIVA</name>
<protein>
    <recommendedName>
        <fullName evidence="8">Glycosyltransferase family 92 protein</fullName>
        <ecNumber evidence="8">2.4.1.-</ecNumber>
    </recommendedName>
</protein>
<dbReference type="GO" id="GO:0005737">
    <property type="term" value="C:cytoplasm"/>
    <property type="evidence" value="ECO:0007669"/>
    <property type="project" value="TreeGrafter"/>
</dbReference>
<evidence type="ECO:0000256" key="2">
    <source>
        <dbReference type="ARBA" id="ARBA00007647"/>
    </source>
</evidence>
<dbReference type="PANTHER" id="PTHR21461:SF87">
    <property type="entry name" value="GH12965P"/>
    <property type="match status" value="1"/>
</dbReference>
<gene>
    <name evidence="9" type="ORF">CHS0354_005881</name>
</gene>
<dbReference type="GO" id="GO:0016757">
    <property type="term" value="F:glycosyltransferase activity"/>
    <property type="evidence" value="ECO:0007669"/>
    <property type="project" value="UniProtKB-UniRule"/>
</dbReference>
<comment type="similarity">
    <text evidence="2 8">Belongs to the glycosyltransferase 92 family.</text>
</comment>
<keyword evidence="5 8" id="KW-0812">Transmembrane</keyword>